<dbReference type="InterPro" id="IPR001387">
    <property type="entry name" value="Cro/C1-type_HTH"/>
</dbReference>
<name>A0A1C4ETG6_9BACI</name>
<dbReference type="RefSeq" id="WP_088122882.1">
    <property type="nucleotide sequence ID" value="NZ_FMBE01000013.1"/>
</dbReference>
<evidence type="ECO:0000313" key="4">
    <source>
        <dbReference type="Proteomes" id="UP000196052"/>
    </source>
</evidence>
<dbReference type="AlphaFoldDB" id="A0A1C4ETG6"/>
<dbReference type="Proteomes" id="UP000196052">
    <property type="component" value="Unassembled WGS sequence"/>
</dbReference>
<dbReference type="GO" id="GO:0003677">
    <property type="term" value="F:DNA binding"/>
    <property type="evidence" value="ECO:0007669"/>
    <property type="project" value="UniProtKB-KW"/>
</dbReference>
<gene>
    <name evidence="3" type="ORF">BC05F1_03889</name>
</gene>
<dbReference type="PROSITE" id="PS50943">
    <property type="entry name" value="HTH_CROC1"/>
    <property type="match status" value="1"/>
</dbReference>
<dbReference type="CDD" id="cd00093">
    <property type="entry name" value="HTH_XRE"/>
    <property type="match status" value="1"/>
</dbReference>
<dbReference type="SMART" id="SM00530">
    <property type="entry name" value="HTH_XRE"/>
    <property type="match status" value="1"/>
</dbReference>
<dbReference type="PANTHER" id="PTHR46558">
    <property type="entry name" value="TRACRIPTIONAL REGULATORY PROTEIN-RELATED-RELATED"/>
    <property type="match status" value="1"/>
</dbReference>
<evidence type="ECO:0000313" key="3">
    <source>
        <dbReference type="EMBL" id="SCC46831.1"/>
    </source>
</evidence>
<organism evidence="3 4">
    <name type="scientific">Bacillus wiedmannii</name>
    <dbReference type="NCBI Taxonomy" id="1890302"/>
    <lineage>
        <taxon>Bacteria</taxon>
        <taxon>Bacillati</taxon>
        <taxon>Bacillota</taxon>
        <taxon>Bacilli</taxon>
        <taxon>Bacillales</taxon>
        <taxon>Bacillaceae</taxon>
        <taxon>Bacillus</taxon>
        <taxon>Bacillus cereus group</taxon>
    </lineage>
</organism>
<evidence type="ECO:0000256" key="1">
    <source>
        <dbReference type="ARBA" id="ARBA00023125"/>
    </source>
</evidence>
<sequence length="117" mass="13350">MFNHERLKSLIEKKSITQQQLADVIGVSHVSVYNYVEGKKTPGTRTLQKIANYLKVTTDYLLGLSDSPDLTAGQDLQLTKEAHEILQIINDLPEEQRKKALEQLEMFVNYEKSKGNM</sequence>
<keyword evidence="1" id="KW-0238">DNA-binding</keyword>
<reference evidence="4" key="1">
    <citation type="submission" date="2016-08" db="EMBL/GenBank/DDBJ databases">
        <authorList>
            <person name="Loux V."/>
            <person name="Rue O."/>
        </authorList>
    </citation>
    <scope>NUCLEOTIDE SEQUENCE [LARGE SCALE GENOMIC DNA]</scope>
    <source>
        <strain evidence="4">INRA Bc05-F1</strain>
    </source>
</reference>
<dbReference type="Pfam" id="PF01381">
    <property type="entry name" value="HTH_3"/>
    <property type="match status" value="1"/>
</dbReference>
<dbReference type="EMBL" id="FMBE01000013">
    <property type="protein sequence ID" value="SCC46831.1"/>
    <property type="molecule type" value="Genomic_DNA"/>
</dbReference>
<dbReference type="Gene3D" id="1.10.260.40">
    <property type="entry name" value="lambda repressor-like DNA-binding domains"/>
    <property type="match status" value="1"/>
</dbReference>
<dbReference type="SUPFAM" id="SSF47413">
    <property type="entry name" value="lambda repressor-like DNA-binding domains"/>
    <property type="match status" value="1"/>
</dbReference>
<accession>A0A1C4ETG6</accession>
<protein>
    <recommendedName>
        <fullName evidence="2">HTH cro/C1-type domain-containing protein</fullName>
    </recommendedName>
</protein>
<dbReference type="PANTHER" id="PTHR46558:SF11">
    <property type="entry name" value="HTH-TYPE TRANSCRIPTIONAL REGULATOR XRE"/>
    <property type="match status" value="1"/>
</dbReference>
<dbReference type="InterPro" id="IPR010982">
    <property type="entry name" value="Lambda_DNA-bd_dom_sf"/>
</dbReference>
<feature type="domain" description="HTH cro/C1-type" evidence="2">
    <location>
        <begin position="7"/>
        <end position="61"/>
    </location>
</feature>
<proteinExistence type="predicted"/>
<evidence type="ECO:0000259" key="2">
    <source>
        <dbReference type="PROSITE" id="PS50943"/>
    </source>
</evidence>